<protein>
    <submittedName>
        <fullName evidence="3">Reverse transcriptase domain-containing protein</fullName>
    </submittedName>
</protein>
<dbReference type="GO" id="GO:0003964">
    <property type="term" value="F:RNA-directed DNA polymerase activity"/>
    <property type="evidence" value="ECO:0007669"/>
    <property type="project" value="UniProtKB-KW"/>
</dbReference>
<evidence type="ECO:0000259" key="2">
    <source>
        <dbReference type="PROSITE" id="PS50994"/>
    </source>
</evidence>
<evidence type="ECO:0000313" key="3">
    <source>
        <dbReference type="EMBL" id="GEU52175.1"/>
    </source>
</evidence>
<gene>
    <name evidence="3" type="ORF">Tci_024153</name>
</gene>
<dbReference type="CDD" id="cd01647">
    <property type="entry name" value="RT_LTR"/>
    <property type="match status" value="1"/>
</dbReference>
<feature type="domain" description="Integrase catalytic" evidence="2">
    <location>
        <begin position="1076"/>
        <end position="1237"/>
    </location>
</feature>
<dbReference type="EMBL" id="BKCJ010002976">
    <property type="protein sequence ID" value="GEU52175.1"/>
    <property type="molecule type" value="Genomic_DNA"/>
</dbReference>
<feature type="compositionally biased region" description="Polar residues" evidence="1">
    <location>
        <begin position="531"/>
        <end position="541"/>
    </location>
</feature>
<dbReference type="InterPro" id="IPR012337">
    <property type="entry name" value="RNaseH-like_sf"/>
</dbReference>
<dbReference type="GO" id="GO:0015074">
    <property type="term" value="P:DNA integration"/>
    <property type="evidence" value="ECO:0007669"/>
    <property type="project" value="InterPro"/>
</dbReference>
<feature type="compositionally biased region" description="Basic and acidic residues" evidence="1">
    <location>
        <begin position="255"/>
        <end position="264"/>
    </location>
</feature>
<dbReference type="InterPro" id="IPR005162">
    <property type="entry name" value="Retrotrans_gag_dom"/>
</dbReference>
<feature type="region of interest" description="Disordered" evidence="1">
    <location>
        <begin position="471"/>
        <end position="501"/>
    </location>
</feature>
<feature type="region of interest" description="Disordered" evidence="1">
    <location>
        <begin position="240"/>
        <end position="347"/>
    </location>
</feature>
<feature type="compositionally biased region" description="Basic residues" evidence="1">
    <location>
        <begin position="305"/>
        <end position="315"/>
    </location>
</feature>
<feature type="compositionally biased region" description="Basic and acidic residues" evidence="1">
    <location>
        <begin position="183"/>
        <end position="199"/>
    </location>
</feature>
<feature type="region of interest" description="Disordered" evidence="1">
    <location>
        <begin position="183"/>
        <end position="217"/>
    </location>
</feature>
<dbReference type="InterPro" id="IPR000477">
    <property type="entry name" value="RT_dom"/>
</dbReference>
<feature type="compositionally biased region" description="Basic and acidic residues" evidence="1">
    <location>
        <begin position="277"/>
        <end position="293"/>
    </location>
</feature>
<dbReference type="InterPro" id="IPR036397">
    <property type="entry name" value="RNaseH_sf"/>
</dbReference>
<feature type="compositionally biased region" description="Low complexity" evidence="1">
    <location>
        <begin position="318"/>
        <end position="329"/>
    </location>
</feature>
<dbReference type="InterPro" id="IPR001584">
    <property type="entry name" value="Integrase_cat-core"/>
</dbReference>
<dbReference type="InterPro" id="IPR002156">
    <property type="entry name" value="RNaseH_domain"/>
</dbReference>
<dbReference type="Pfam" id="PF00665">
    <property type="entry name" value="rve"/>
    <property type="match status" value="1"/>
</dbReference>
<dbReference type="Gene3D" id="3.30.420.10">
    <property type="entry name" value="Ribonuclease H-like superfamily/Ribonuclease H"/>
    <property type="match status" value="2"/>
</dbReference>
<name>A0A6L2KW00_TANCI</name>
<dbReference type="GO" id="GO:0003676">
    <property type="term" value="F:nucleic acid binding"/>
    <property type="evidence" value="ECO:0007669"/>
    <property type="project" value="InterPro"/>
</dbReference>
<dbReference type="PROSITE" id="PS50994">
    <property type="entry name" value="INTEGRASE"/>
    <property type="match status" value="1"/>
</dbReference>
<accession>A0A6L2KW00</accession>
<feature type="compositionally biased region" description="Basic and acidic residues" evidence="1">
    <location>
        <begin position="206"/>
        <end position="217"/>
    </location>
</feature>
<dbReference type="Pfam" id="PF13456">
    <property type="entry name" value="RVT_3"/>
    <property type="match status" value="1"/>
</dbReference>
<reference evidence="3" key="1">
    <citation type="journal article" date="2019" name="Sci. Rep.">
        <title>Draft genome of Tanacetum cinerariifolium, the natural source of mosquito coil.</title>
        <authorList>
            <person name="Yamashiro T."/>
            <person name="Shiraishi A."/>
            <person name="Satake H."/>
            <person name="Nakayama K."/>
        </authorList>
    </citation>
    <scope>NUCLEOTIDE SEQUENCE</scope>
</reference>
<feature type="compositionally biased region" description="Polar residues" evidence="1">
    <location>
        <begin position="243"/>
        <end position="252"/>
    </location>
</feature>
<dbReference type="InterPro" id="IPR043502">
    <property type="entry name" value="DNA/RNA_pol_sf"/>
</dbReference>
<dbReference type="InterPro" id="IPR043128">
    <property type="entry name" value="Rev_trsase/Diguanyl_cyclase"/>
</dbReference>
<comment type="caution">
    <text evidence="3">The sequence shown here is derived from an EMBL/GenBank/DDBJ whole genome shotgun (WGS) entry which is preliminary data.</text>
</comment>
<sequence length="1365" mass="156809">MTCSLPHTIDEIQVLVYKLMDEDKTRQNAIAELVMQFDNAGTAKDDLRKAYEKCNDISQESRALIDTFVKKESDKDYEMHISIVSRPDPYTIMDRVNTESRPGVTDALYPRVAVVDKLSMTAKLSRKPEEVVAPCAGCYGNLSILILTPESNRGIGSHEYYEDILPIIMEKVRHDRRKDVHTRLDFGEGPRERTREDSHYSNMRARNTEPERVKVQDRLRYGDRHVFDRLSHRRQSAFDRLSETYSPSMTKSHPQKTDSKDPPRGRSHVRALSASTDNRHKDRERFRSTRELYGDSFSHSYRDGSRHHHMKKRRDKSPPSSVSRSYSSDGNHRKSKRLRPTDEDDLTRPWMCKEENPVWFDELPPESIDGYKDLRAAFLTYFMQQKKYVKDPVEIHNIKQKDGESIEDFIERFKKETGRMKGAPKCMRISGFMHGVNNPKLIKRLNEHVPKTMEEMMITTTAFIRGEAAAASKKKDHVSWRPQDQSKRHPSYKRSDFRSHSKEGKGFNLFTLLTRTPKEILAAEASKRNRVPTTDNQQQDGETTRHRSRNGRTYNPPHVYRRWTTKTPSDHRRRHPLHQSMDKLHGCKVVVTLQREEKTRPANFKTALHSDFPDQEVVIGGTLSDKGRIELCSVLRKNVDVFAWQPSDMTGVPRSVAEHRLNIREGYLPVRQRKGVKPLNAPRPYKRSWRMCVDFTDLNKAYAYKGYHQIQLAEADEEKTAFHTGQGVYCYTKMPFGLKNAGATYQRLMDKAFEGQIGRNIEVYVDDLVVKSHTDAEMMRDVEETFCKINMKLNPKKCSFGLAEGVFLVYVITPEGIKPYANLLYKSRVTGSKLNYSPMEKLVMSLVFAAKRLRRDSRRTVDALHSRSSCVDGSGARLILTSPHGAEFTYALRFQFTASNNEGEYEALVAGLQIAARMGVKNVQVRVDSKLVANQVLGTYVAKEDNMIKYLEIVKGLVLVEVLENKSIKEKEVATVIEKDGPTWMTQLVDYLKEGTLPGDEKEARKLRLKARQYELLEGVIYRRSFLTPLLRCVGPLQAEYVMREIHEGSCSMYAGPRDCQVHRPVTRHPQQHLTPITAPWLFYKWEIDIAGPFPEGPGKVKNLIVAMDYFTKWIEAKAVATITGGQVKKFIWDNIACRFDIPGEIISDNGKQFSDNPFKDWCDKLNITQRFASVKHPQSNGLVERANRSLGGGIKSRLKEGNKNWVEELPHVLWAHRTMIKSSHGDTPVSLTYGTEAVIPVEIGMPTYRTATVDVVNNDEELRLNLDLLEERRERVAICEAKAKSKMMKYYNARVRGVAFKPDEFVYRSNDASHAVAGEKLGPKWEGPYEVIEALGDEAYKLRSMDGTILLRMWNIANLKRCYL</sequence>
<organism evidence="3">
    <name type="scientific">Tanacetum cinerariifolium</name>
    <name type="common">Dalmatian daisy</name>
    <name type="synonym">Chrysanthemum cinerariifolium</name>
    <dbReference type="NCBI Taxonomy" id="118510"/>
    <lineage>
        <taxon>Eukaryota</taxon>
        <taxon>Viridiplantae</taxon>
        <taxon>Streptophyta</taxon>
        <taxon>Embryophyta</taxon>
        <taxon>Tracheophyta</taxon>
        <taxon>Spermatophyta</taxon>
        <taxon>Magnoliopsida</taxon>
        <taxon>eudicotyledons</taxon>
        <taxon>Gunneridae</taxon>
        <taxon>Pentapetalae</taxon>
        <taxon>asterids</taxon>
        <taxon>campanulids</taxon>
        <taxon>Asterales</taxon>
        <taxon>Asteraceae</taxon>
        <taxon>Asteroideae</taxon>
        <taxon>Anthemideae</taxon>
        <taxon>Anthemidinae</taxon>
        <taxon>Tanacetum</taxon>
    </lineage>
</organism>
<dbReference type="Pfam" id="PF00078">
    <property type="entry name" value="RVT_1"/>
    <property type="match status" value="1"/>
</dbReference>
<evidence type="ECO:0000256" key="1">
    <source>
        <dbReference type="SAM" id="MobiDB-lite"/>
    </source>
</evidence>
<dbReference type="PANTHER" id="PTHR48475:SF2">
    <property type="entry name" value="RIBONUCLEASE H"/>
    <property type="match status" value="1"/>
</dbReference>
<dbReference type="SUPFAM" id="SSF53098">
    <property type="entry name" value="Ribonuclease H-like"/>
    <property type="match status" value="1"/>
</dbReference>
<keyword evidence="3" id="KW-0548">Nucleotidyltransferase</keyword>
<dbReference type="Pfam" id="PF03732">
    <property type="entry name" value="Retrotrans_gag"/>
    <property type="match status" value="1"/>
</dbReference>
<dbReference type="PANTHER" id="PTHR48475">
    <property type="entry name" value="RIBONUCLEASE H"/>
    <property type="match status" value="1"/>
</dbReference>
<feature type="region of interest" description="Disordered" evidence="1">
    <location>
        <begin position="523"/>
        <end position="574"/>
    </location>
</feature>
<keyword evidence="3" id="KW-0808">Transferase</keyword>
<proteinExistence type="predicted"/>
<dbReference type="SUPFAM" id="SSF56672">
    <property type="entry name" value="DNA/RNA polymerases"/>
    <property type="match status" value="1"/>
</dbReference>
<dbReference type="Gene3D" id="3.30.70.270">
    <property type="match status" value="1"/>
</dbReference>
<keyword evidence="3" id="KW-0695">RNA-directed DNA polymerase</keyword>
<dbReference type="GO" id="GO:0004523">
    <property type="term" value="F:RNA-DNA hybrid ribonuclease activity"/>
    <property type="evidence" value="ECO:0007669"/>
    <property type="project" value="InterPro"/>
</dbReference>